<evidence type="ECO:0000256" key="1">
    <source>
        <dbReference type="ARBA" id="ARBA00022553"/>
    </source>
</evidence>
<evidence type="ECO:0000256" key="8">
    <source>
        <dbReference type="ARBA" id="ARBA00023163"/>
    </source>
</evidence>
<organism evidence="12 13">
    <name type="scientific">Caenispirillum bisanense</name>
    <dbReference type="NCBI Taxonomy" id="414052"/>
    <lineage>
        <taxon>Bacteria</taxon>
        <taxon>Pseudomonadati</taxon>
        <taxon>Pseudomonadota</taxon>
        <taxon>Alphaproteobacteria</taxon>
        <taxon>Rhodospirillales</taxon>
        <taxon>Novispirillaceae</taxon>
        <taxon>Caenispirillum</taxon>
    </lineage>
</organism>
<dbReference type="PROSITE" id="PS00676">
    <property type="entry name" value="SIGMA54_INTERACT_2"/>
    <property type="match status" value="1"/>
</dbReference>
<dbReference type="GO" id="GO:0005524">
    <property type="term" value="F:ATP binding"/>
    <property type="evidence" value="ECO:0007669"/>
    <property type="project" value="UniProtKB-KW"/>
</dbReference>
<dbReference type="SMART" id="SM00382">
    <property type="entry name" value="AAA"/>
    <property type="match status" value="1"/>
</dbReference>
<dbReference type="InterPro" id="IPR011006">
    <property type="entry name" value="CheY-like_superfamily"/>
</dbReference>
<dbReference type="InterPro" id="IPR003593">
    <property type="entry name" value="AAA+_ATPase"/>
</dbReference>
<dbReference type="InterPro" id="IPR027417">
    <property type="entry name" value="P-loop_NTPase"/>
</dbReference>
<feature type="modified residue" description="4-aspartylphosphate" evidence="9">
    <location>
        <position position="47"/>
    </location>
</feature>
<dbReference type="InterPro" id="IPR025943">
    <property type="entry name" value="Sigma_54_int_dom_ATP-bd_2"/>
</dbReference>
<protein>
    <submittedName>
        <fullName evidence="12">DNA-binding transcriptional response regulator, NtrC family, contains REC, AAA-type ATPase, and a Fis-type DNA-binding domains</fullName>
    </submittedName>
</protein>
<dbReference type="CDD" id="cd00009">
    <property type="entry name" value="AAA"/>
    <property type="match status" value="1"/>
</dbReference>
<feature type="domain" description="Response regulatory" evidence="11">
    <location>
        <begin position="1"/>
        <end position="112"/>
    </location>
</feature>
<keyword evidence="4" id="KW-0902">Two-component regulatory system</keyword>
<gene>
    <name evidence="12" type="ORF">SAMN05421508_102463</name>
</gene>
<keyword evidence="13" id="KW-1185">Reference proteome</keyword>
<dbReference type="GO" id="GO:0000160">
    <property type="term" value="P:phosphorelay signal transduction system"/>
    <property type="evidence" value="ECO:0007669"/>
    <property type="project" value="UniProtKB-KW"/>
</dbReference>
<evidence type="ECO:0000313" key="12">
    <source>
        <dbReference type="EMBL" id="SOD92494.1"/>
    </source>
</evidence>
<dbReference type="InterPro" id="IPR009057">
    <property type="entry name" value="Homeodomain-like_sf"/>
</dbReference>
<dbReference type="FunFam" id="3.40.50.300:FF:000006">
    <property type="entry name" value="DNA-binding transcriptional regulator NtrC"/>
    <property type="match status" value="1"/>
</dbReference>
<dbReference type="PANTHER" id="PTHR32071:SF117">
    <property type="entry name" value="PTS-DEPENDENT DIHYDROXYACETONE KINASE OPERON REGULATORY PROTEIN-RELATED"/>
    <property type="match status" value="1"/>
</dbReference>
<dbReference type="Gene3D" id="3.40.50.300">
    <property type="entry name" value="P-loop containing nucleotide triphosphate hydrolases"/>
    <property type="match status" value="1"/>
</dbReference>
<dbReference type="Pfam" id="PF02954">
    <property type="entry name" value="HTH_8"/>
    <property type="match status" value="1"/>
</dbReference>
<dbReference type="SMART" id="SM00448">
    <property type="entry name" value="REC"/>
    <property type="match status" value="1"/>
</dbReference>
<evidence type="ECO:0000256" key="4">
    <source>
        <dbReference type="ARBA" id="ARBA00023012"/>
    </source>
</evidence>
<dbReference type="InterPro" id="IPR058031">
    <property type="entry name" value="AAA_lid_NorR"/>
</dbReference>
<dbReference type="EMBL" id="OCNJ01000002">
    <property type="protein sequence ID" value="SOD92494.1"/>
    <property type="molecule type" value="Genomic_DNA"/>
</dbReference>
<dbReference type="FunFam" id="1.10.8.60:FF:000120">
    <property type="entry name" value="Sigma-54-dependent Fis family transcriptional regulator"/>
    <property type="match status" value="1"/>
</dbReference>
<dbReference type="Gene3D" id="3.40.50.2300">
    <property type="match status" value="1"/>
</dbReference>
<dbReference type="PROSITE" id="PS50045">
    <property type="entry name" value="SIGMA54_INTERACT_4"/>
    <property type="match status" value="1"/>
</dbReference>
<dbReference type="PANTHER" id="PTHR32071">
    <property type="entry name" value="TRANSCRIPTIONAL REGULATORY PROTEIN"/>
    <property type="match status" value="1"/>
</dbReference>
<keyword evidence="7" id="KW-0010">Activator</keyword>
<evidence type="ECO:0000259" key="11">
    <source>
        <dbReference type="PROSITE" id="PS50110"/>
    </source>
</evidence>
<dbReference type="Pfam" id="PF25601">
    <property type="entry name" value="AAA_lid_14"/>
    <property type="match status" value="1"/>
</dbReference>
<dbReference type="InterPro" id="IPR001789">
    <property type="entry name" value="Sig_transdc_resp-reg_receiver"/>
</dbReference>
<reference evidence="12 13" key="1">
    <citation type="submission" date="2017-09" db="EMBL/GenBank/DDBJ databases">
        <authorList>
            <person name="Ehlers B."/>
            <person name="Leendertz F.H."/>
        </authorList>
    </citation>
    <scope>NUCLEOTIDE SEQUENCE [LARGE SCALE GENOMIC DNA]</scope>
    <source>
        <strain evidence="12 13">USBA 140</strain>
    </source>
</reference>
<dbReference type="Pfam" id="PF00072">
    <property type="entry name" value="Response_reg"/>
    <property type="match status" value="1"/>
</dbReference>
<dbReference type="PROSITE" id="PS00688">
    <property type="entry name" value="SIGMA54_INTERACT_3"/>
    <property type="match status" value="1"/>
</dbReference>
<evidence type="ECO:0000256" key="3">
    <source>
        <dbReference type="ARBA" id="ARBA00022840"/>
    </source>
</evidence>
<dbReference type="InterPro" id="IPR002197">
    <property type="entry name" value="HTH_Fis"/>
</dbReference>
<feature type="domain" description="Sigma-54 factor interaction" evidence="10">
    <location>
        <begin position="136"/>
        <end position="365"/>
    </location>
</feature>
<keyword evidence="2" id="KW-0547">Nucleotide-binding</keyword>
<evidence type="ECO:0000313" key="13">
    <source>
        <dbReference type="Proteomes" id="UP000219621"/>
    </source>
</evidence>
<evidence type="ECO:0000256" key="2">
    <source>
        <dbReference type="ARBA" id="ARBA00022741"/>
    </source>
</evidence>
<keyword evidence="3" id="KW-0067">ATP-binding</keyword>
<dbReference type="InterPro" id="IPR025944">
    <property type="entry name" value="Sigma_54_int_dom_CS"/>
</dbReference>
<keyword evidence="5" id="KW-0805">Transcription regulation</keyword>
<dbReference type="InterPro" id="IPR002078">
    <property type="entry name" value="Sigma_54_int"/>
</dbReference>
<dbReference type="GO" id="GO:0043565">
    <property type="term" value="F:sequence-specific DNA binding"/>
    <property type="evidence" value="ECO:0007669"/>
    <property type="project" value="InterPro"/>
</dbReference>
<keyword evidence="8" id="KW-0804">Transcription</keyword>
<name>A0A286GBX1_9PROT</name>
<dbReference type="SUPFAM" id="SSF46689">
    <property type="entry name" value="Homeodomain-like"/>
    <property type="match status" value="1"/>
</dbReference>
<evidence type="ECO:0000256" key="6">
    <source>
        <dbReference type="ARBA" id="ARBA00023125"/>
    </source>
</evidence>
<dbReference type="SUPFAM" id="SSF52172">
    <property type="entry name" value="CheY-like"/>
    <property type="match status" value="1"/>
</dbReference>
<evidence type="ECO:0000256" key="7">
    <source>
        <dbReference type="ARBA" id="ARBA00023159"/>
    </source>
</evidence>
<evidence type="ECO:0000256" key="9">
    <source>
        <dbReference type="PROSITE-ProRule" id="PRU00169"/>
    </source>
</evidence>
<sequence>MVEDTLSIARMTEAFLTQAGYEVDHVETGRGCLAALESDLPDAVLLDVRLPDISGLEVLAHIRRAELPVVVIVATAYGSIGMAVEAMQAGADDFLVKPFNADRLKVTLANALERFSLKTQVQTLKEDFGRATFHGFIGSSLAMQSVYRIVQAAGPTGATVFVTGESGTGKELAAEALHRQSKRANGPFVAINCGAIPHGLMESEIFGHVKGAFTGAVAARDGAARRADGGTLFLDEICEMEPALQTKLLRFLQTGTYMRVGGEVLEKVDARIVCATNRDPLKEVEEGRFREDLYYRLHVIPLHLPALRERDGDVLEIARSLLARFSAQEGKAFEGFTPEAEDLLLRYPWPGNVRQLQNVVLNAVVLNDGPLVAAEMLPPPVNSRGSLPGQVNRATLPPLRAVDNGGAGARSEAGTEAIKPLWQVERDAIEAAITAFDGNIPRAAAALGISASTIYRKKAAWEAGETEAVGA</sequence>
<dbReference type="Pfam" id="PF00158">
    <property type="entry name" value="Sigma54_activat"/>
    <property type="match status" value="1"/>
</dbReference>
<evidence type="ECO:0000256" key="5">
    <source>
        <dbReference type="ARBA" id="ARBA00023015"/>
    </source>
</evidence>
<dbReference type="GO" id="GO:0006355">
    <property type="term" value="P:regulation of DNA-templated transcription"/>
    <property type="evidence" value="ECO:0007669"/>
    <property type="project" value="InterPro"/>
</dbReference>
<accession>A0A286GBX1</accession>
<dbReference type="Proteomes" id="UP000219621">
    <property type="component" value="Unassembled WGS sequence"/>
</dbReference>
<dbReference type="AlphaFoldDB" id="A0A286GBX1"/>
<keyword evidence="6 12" id="KW-0238">DNA-binding</keyword>
<dbReference type="SUPFAM" id="SSF52540">
    <property type="entry name" value="P-loop containing nucleoside triphosphate hydrolases"/>
    <property type="match status" value="1"/>
</dbReference>
<dbReference type="CDD" id="cd17572">
    <property type="entry name" value="REC_NtrC1-like"/>
    <property type="match status" value="1"/>
</dbReference>
<evidence type="ECO:0000259" key="10">
    <source>
        <dbReference type="PROSITE" id="PS50045"/>
    </source>
</evidence>
<keyword evidence="1 9" id="KW-0597">Phosphoprotein</keyword>
<dbReference type="PROSITE" id="PS50110">
    <property type="entry name" value="RESPONSE_REGULATORY"/>
    <property type="match status" value="1"/>
</dbReference>
<dbReference type="Gene3D" id="1.10.10.60">
    <property type="entry name" value="Homeodomain-like"/>
    <property type="match status" value="1"/>
</dbReference>
<dbReference type="Gene3D" id="1.10.8.60">
    <property type="match status" value="1"/>
</dbReference>
<proteinExistence type="predicted"/>